<dbReference type="GO" id="GO:0007229">
    <property type="term" value="P:integrin-mediated signaling pathway"/>
    <property type="evidence" value="ECO:0007669"/>
    <property type="project" value="UniProtKB-KW"/>
</dbReference>
<dbReference type="Proteomes" id="UP000218785">
    <property type="component" value="Chromosome"/>
</dbReference>
<sequence length="232" mass="24966">MIKTPLVATLSAGFALLIGANSASAAVLYNGLSIPSQTPAQQGWLYLNSFAIPVPSAIATNQGTILDSSGTNANYAGYFRSSPIILDRSKGYTLTFRVQINSESHSSTNRAGFSIIVISNKLASESQPYGLELGFWEDSIWAQNVGFTRGENVLYDTKPAAKTYKLSVKDGSYQLFVDGRTTPILKGNLRQYTGFTPPPGYPNPYTTPNLIFMGDDTTSAKAKVTIVSVEVN</sequence>
<dbReference type="EMBL" id="AP018248">
    <property type="protein sequence ID" value="BAZ02591.1"/>
    <property type="molecule type" value="Genomic_DNA"/>
</dbReference>
<evidence type="ECO:0000313" key="2">
    <source>
        <dbReference type="EMBL" id="BAZ02591.1"/>
    </source>
</evidence>
<gene>
    <name evidence="2" type="ORF">NIES37_66040</name>
</gene>
<proteinExistence type="predicted"/>
<feature type="chain" id="PRO_5012712515" evidence="1">
    <location>
        <begin position="26"/>
        <end position="232"/>
    </location>
</feature>
<keyword evidence="2" id="KW-0401">Integrin</keyword>
<keyword evidence="1" id="KW-0732">Signal</keyword>
<organism evidence="2 3">
    <name type="scientific">Tolypothrix tenuis PCC 7101</name>
    <dbReference type="NCBI Taxonomy" id="231146"/>
    <lineage>
        <taxon>Bacteria</taxon>
        <taxon>Bacillati</taxon>
        <taxon>Cyanobacteriota</taxon>
        <taxon>Cyanophyceae</taxon>
        <taxon>Nostocales</taxon>
        <taxon>Tolypothrichaceae</taxon>
        <taxon>Tolypothrix</taxon>
    </lineage>
</organism>
<dbReference type="RefSeq" id="WP_096582929.1">
    <property type="nucleotide sequence ID" value="NZ_CAWNJS010000001.1"/>
</dbReference>
<dbReference type="AlphaFoldDB" id="A0A1Z4NA54"/>
<feature type="signal peptide" evidence="1">
    <location>
        <begin position="1"/>
        <end position="25"/>
    </location>
</feature>
<reference evidence="2 3" key="1">
    <citation type="submission" date="2017-06" db="EMBL/GenBank/DDBJ databases">
        <title>Genome sequencing of cyanobaciteial culture collection at National Institute for Environmental Studies (NIES).</title>
        <authorList>
            <person name="Hirose Y."/>
            <person name="Shimura Y."/>
            <person name="Fujisawa T."/>
            <person name="Nakamura Y."/>
            <person name="Kawachi M."/>
        </authorList>
    </citation>
    <scope>NUCLEOTIDE SEQUENCE [LARGE SCALE GENOMIC DNA]</scope>
    <source>
        <strain evidence="2 3">NIES-37</strain>
    </source>
</reference>
<accession>A0A1Z4NA54</accession>
<protein>
    <submittedName>
        <fullName evidence="2">Na-Ca exchanger/integrin-beta4</fullName>
    </submittedName>
</protein>
<evidence type="ECO:0000256" key="1">
    <source>
        <dbReference type="SAM" id="SignalP"/>
    </source>
</evidence>
<evidence type="ECO:0000313" key="3">
    <source>
        <dbReference type="Proteomes" id="UP000218785"/>
    </source>
</evidence>
<name>A0A1Z4NA54_9CYAN</name>
<keyword evidence="3" id="KW-1185">Reference proteome</keyword>
<dbReference type="KEGG" id="ttq:NIES37_66040"/>